<evidence type="ECO:0000313" key="1">
    <source>
        <dbReference type="EMBL" id="CAK5049768.1"/>
    </source>
</evidence>
<dbReference type="EMBL" id="CAVMJV010000014">
    <property type="protein sequence ID" value="CAK5049768.1"/>
    <property type="molecule type" value="Genomic_DNA"/>
</dbReference>
<evidence type="ECO:0000313" key="2">
    <source>
        <dbReference type="Proteomes" id="UP001497535"/>
    </source>
</evidence>
<protein>
    <submittedName>
        <fullName evidence="1">Uncharacterized protein</fullName>
    </submittedName>
</protein>
<gene>
    <name evidence="1" type="ORF">MENTE1834_LOCUS13114</name>
</gene>
<comment type="caution">
    <text evidence="1">The sequence shown here is derived from an EMBL/GenBank/DDBJ whole genome shotgun (WGS) entry which is preliminary data.</text>
</comment>
<keyword evidence="2" id="KW-1185">Reference proteome</keyword>
<reference evidence="1" key="1">
    <citation type="submission" date="2023-11" db="EMBL/GenBank/DDBJ databases">
        <authorList>
            <person name="Poullet M."/>
        </authorList>
    </citation>
    <scope>NUCLEOTIDE SEQUENCE</scope>
    <source>
        <strain evidence="1">E1834</strain>
    </source>
</reference>
<sequence length="56" mass="6630">MDQFGVIEGDRLTESYSTRSRYRPISSKRQNWILLMRIEPGIIPLYFILKVLSRQG</sequence>
<accession>A0ACB0YJP4</accession>
<organism evidence="1 2">
    <name type="scientific">Meloidogyne enterolobii</name>
    <name type="common">Root-knot nematode worm</name>
    <name type="synonym">Meloidogyne mayaguensis</name>
    <dbReference type="NCBI Taxonomy" id="390850"/>
    <lineage>
        <taxon>Eukaryota</taxon>
        <taxon>Metazoa</taxon>
        <taxon>Ecdysozoa</taxon>
        <taxon>Nematoda</taxon>
        <taxon>Chromadorea</taxon>
        <taxon>Rhabditida</taxon>
        <taxon>Tylenchina</taxon>
        <taxon>Tylenchomorpha</taxon>
        <taxon>Tylenchoidea</taxon>
        <taxon>Meloidogynidae</taxon>
        <taxon>Meloidogyninae</taxon>
        <taxon>Meloidogyne</taxon>
    </lineage>
</organism>
<dbReference type="Proteomes" id="UP001497535">
    <property type="component" value="Unassembled WGS sequence"/>
</dbReference>
<name>A0ACB0YJP4_MELEN</name>
<proteinExistence type="predicted"/>